<keyword evidence="1" id="KW-0812">Transmembrane</keyword>
<organism evidence="2 3">
    <name type="scientific">Porites evermanni</name>
    <dbReference type="NCBI Taxonomy" id="104178"/>
    <lineage>
        <taxon>Eukaryota</taxon>
        <taxon>Metazoa</taxon>
        <taxon>Cnidaria</taxon>
        <taxon>Anthozoa</taxon>
        <taxon>Hexacorallia</taxon>
        <taxon>Scleractinia</taxon>
        <taxon>Fungiina</taxon>
        <taxon>Poritidae</taxon>
        <taxon>Porites</taxon>
    </lineage>
</organism>
<evidence type="ECO:0000256" key="1">
    <source>
        <dbReference type="SAM" id="Phobius"/>
    </source>
</evidence>
<evidence type="ECO:0000313" key="3">
    <source>
        <dbReference type="Proteomes" id="UP001159427"/>
    </source>
</evidence>
<proteinExistence type="predicted"/>
<dbReference type="Proteomes" id="UP001159427">
    <property type="component" value="Unassembled WGS sequence"/>
</dbReference>
<gene>
    <name evidence="2" type="ORF">PEVE_00042960</name>
</gene>
<accession>A0ABN8LMP4</accession>
<comment type="caution">
    <text evidence="2">The sequence shown here is derived from an EMBL/GenBank/DDBJ whole genome shotgun (WGS) entry which is preliminary data.</text>
</comment>
<name>A0ABN8LMP4_9CNID</name>
<evidence type="ECO:0000313" key="2">
    <source>
        <dbReference type="EMBL" id="CAH3018426.1"/>
    </source>
</evidence>
<protein>
    <submittedName>
        <fullName evidence="2">Uncharacterized protein</fullName>
    </submittedName>
</protein>
<reference evidence="2 3" key="1">
    <citation type="submission" date="2022-05" db="EMBL/GenBank/DDBJ databases">
        <authorList>
            <consortium name="Genoscope - CEA"/>
            <person name="William W."/>
        </authorList>
    </citation>
    <scope>NUCLEOTIDE SEQUENCE [LARGE SCALE GENOMIC DNA]</scope>
</reference>
<dbReference type="EMBL" id="CALNXI010000086">
    <property type="protein sequence ID" value="CAH3018426.1"/>
    <property type="molecule type" value="Genomic_DNA"/>
</dbReference>
<feature type="non-terminal residue" evidence="2">
    <location>
        <position position="1"/>
    </location>
</feature>
<keyword evidence="3" id="KW-1185">Reference proteome</keyword>
<feature type="transmembrane region" description="Helical" evidence="1">
    <location>
        <begin position="98"/>
        <end position="123"/>
    </location>
</feature>
<sequence>LRCHKCHTKDIKVCIAYTPQECVKHDNGCYFEYEGKLKKMGCGRDWHRAVGCHGTKCIKWCHSDLCNKELIKDSPFRGELGEEDNSEEDSVGNWLSSLFGASVMIKVSSGVFFLMLFFNLIVFL</sequence>
<keyword evidence="1" id="KW-1133">Transmembrane helix</keyword>
<keyword evidence="1" id="KW-0472">Membrane</keyword>